<dbReference type="AlphaFoldDB" id="A0AA37RUW1"/>
<evidence type="ECO:0000256" key="2">
    <source>
        <dbReference type="SAM" id="Coils"/>
    </source>
</evidence>
<dbReference type="EMBL" id="BSNC01000003">
    <property type="protein sequence ID" value="GLP95775.1"/>
    <property type="molecule type" value="Genomic_DNA"/>
</dbReference>
<sequence length="72" mass="8448">MDLEQMQQWLERLESRQAFQDELIESLNQTIIKLNDQVDRQQAQIEYLGKRVAAQAPSNLAHESEETPPPHY</sequence>
<evidence type="ECO:0000313" key="4">
    <source>
        <dbReference type="Proteomes" id="UP001161422"/>
    </source>
</evidence>
<protein>
    <recommendedName>
        <fullName evidence="1">Protein SlyX homolog</fullName>
    </recommendedName>
</protein>
<proteinExistence type="inferred from homology"/>
<keyword evidence="4" id="KW-1185">Reference proteome</keyword>
<keyword evidence="2" id="KW-0175">Coiled coil</keyword>
<evidence type="ECO:0000256" key="1">
    <source>
        <dbReference type="HAMAP-Rule" id="MF_00715"/>
    </source>
</evidence>
<dbReference type="InterPro" id="IPR007236">
    <property type="entry name" value="SlyX"/>
</dbReference>
<dbReference type="PANTHER" id="PTHR36508:SF1">
    <property type="entry name" value="PROTEIN SLYX"/>
    <property type="match status" value="1"/>
</dbReference>
<comment type="caution">
    <text evidence="3">The sequence shown here is derived from an EMBL/GenBank/DDBJ whole genome shotgun (WGS) entry which is preliminary data.</text>
</comment>
<reference evidence="3" key="1">
    <citation type="journal article" date="2014" name="Int. J. Syst. Evol. Microbiol.">
        <title>Complete genome sequence of Corynebacterium casei LMG S-19264T (=DSM 44701T), isolated from a smear-ripened cheese.</title>
        <authorList>
            <consortium name="US DOE Joint Genome Institute (JGI-PGF)"/>
            <person name="Walter F."/>
            <person name="Albersmeier A."/>
            <person name="Kalinowski J."/>
            <person name="Ruckert C."/>
        </authorList>
    </citation>
    <scope>NUCLEOTIDE SEQUENCE</scope>
    <source>
        <strain evidence="3">NBRC 101628</strain>
    </source>
</reference>
<reference evidence="3" key="2">
    <citation type="submission" date="2023-01" db="EMBL/GenBank/DDBJ databases">
        <title>Draft genome sequence of Paraferrimonas sedimenticola strain NBRC 101628.</title>
        <authorList>
            <person name="Sun Q."/>
            <person name="Mori K."/>
        </authorList>
    </citation>
    <scope>NUCLEOTIDE SEQUENCE</scope>
    <source>
        <strain evidence="3">NBRC 101628</strain>
    </source>
</reference>
<accession>A0AA37RUW1</accession>
<dbReference type="Proteomes" id="UP001161422">
    <property type="component" value="Unassembled WGS sequence"/>
</dbReference>
<organism evidence="3 4">
    <name type="scientific">Paraferrimonas sedimenticola</name>
    <dbReference type="NCBI Taxonomy" id="375674"/>
    <lineage>
        <taxon>Bacteria</taxon>
        <taxon>Pseudomonadati</taxon>
        <taxon>Pseudomonadota</taxon>
        <taxon>Gammaproteobacteria</taxon>
        <taxon>Alteromonadales</taxon>
        <taxon>Ferrimonadaceae</taxon>
        <taxon>Paraferrimonas</taxon>
    </lineage>
</organism>
<dbReference type="RefSeq" id="WP_095506347.1">
    <property type="nucleotide sequence ID" value="NZ_BSNC01000003.1"/>
</dbReference>
<dbReference type="Pfam" id="PF04102">
    <property type="entry name" value="SlyX"/>
    <property type="match status" value="1"/>
</dbReference>
<name>A0AA37RUW1_9GAMM</name>
<dbReference type="PANTHER" id="PTHR36508">
    <property type="entry name" value="PROTEIN SLYX"/>
    <property type="match status" value="1"/>
</dbReference>
<evidence type="ECO:0000313" key="3">
    <source>
        <dbReference type="EMBL" id="GLP95775.1"/>
    </source>
</evidence>
<dbReference type="HAMAP" id="MF_00715">
    <property type="entry name" value="SlyX"/>
    <property type="match status" value="1"/>
</dbReference>
<gene>
    <name evidence="1 3" type="primary">slyX</name>
    <name evidence="3" type="ORF">GCM10007895_10810</name>
</gene>
<dbReference type="Gene3D" id="1.20.5.300">
    <property type="match status" value="1"/>
</dbReference>
<comment type="similarity">
    <text evidence="1">Belongs to the SlyX family.</text>
</comment>
<feature type="coiled-coil region" evidence="2">
    <location>
        <begin position="10"/>
        <end position="44"/>
    </location>
</feature>